<reference evidence="1 2" key="1">
    <citation type="submission" date="2016-10" db="EMBL/GenBank/DDBJ databases">
        <authorList>
            <person name="de Groot N.N."/>
        </authorList>
    </citation>
    <scope>NUCLEOTIDE SEQUENCE [LARGE SCALE GENOMIC DNA]</scope>
    <source>
        <strain evidence="1 2">DSM 21039</strain>
    </source>
</reference>
<gene>
    <name evidence="1" type="ORF">SAMN04488505_102533</name>
</gene>
<dbReference type="Proteomes" id="UP000198984">
    <property type="component" value="Unassembled WGS sequence"/>
</dbReference>
<sequence>MNLRYSLHKIDNGYDPPFSALEYSRFKFGQTCYAEKFARELFDGFIAEHADLILAHEEVVLLPSPYYAIPTASNFLCVFFKKQLNDFLFRHQRSACNESKIYRHQTYVEDYGNMDYEQRVRLISNDTYYLDRNLISGKLCIFLDDIKITGSHEHTVSRILNRYQVNGQFIFLYFAELVNTSVHPSIENFYNYFDVKAARDIIRIMNSASFCFNTRLVKYILLLDNPAFTEVITNISRKKRSELLHLAISNNYHQIKNYQENILKLKTEKSCQLT</sequence>
<evidence type="ECO:0000313" key="2">
    <source>
        <dbReference type="Proteomes" id="UP000198984"/>
    </source>
</evidence>
<dbReference type="EMBL" id="FOBB01000002">
    <property type="protein sequence ID" value="SEL55386.1"/>
    <property type="molecule type" value="Genomic_DNA"/>
</dbReference>
<dbReference type="RefSeq" id="WP_089909995.1">
    <property type="nucleotide sequence ID" value="NZ_FOBB01000002.1"/>
</dbReference>
<organism evidence="1 2">
    <name type="scientific">Chitinophaga rupis</name>
    <dbReference type="NCBI Taxonomy" id="573321"/>
    <lineage>
        <taxon>Bacteria</taxon>
        <taxon>Pseudomonadati</taxon>
        <taxon>Bacteroidota</taxon>
        <taxon>Chitinophagia</taxon>
        <taxon>Chitinophagales</taxon>
        <taxon>Chitinophagaceae</taxon>
        <taxon>Chitinophaga</taxon>
    </lineage>
</organism>
<dbReference type="Pfam" id="PF15610">
    <property type="entry name" value="PRTase_3"/>
    <property type="match status" value="1"/>
</dbReference>
<dbReference type="AlphaFoldDB" id="A0A1H7R526"/>
<proteinExistence type="predicted"/>
<dbReference type="STRING" id="573321.SAMN04488505_102533"/>
<keyword evidence="2" id="KW-1185">Reference proteome</keyword>
<dbReference type="InterPro" id="IPR028944">
    <property type="entry name" value="PRTase_ComF-like"/>
</dbReference>
<dbReference type="OrthoDB" id="8420922at2"/>
<evidence type="ECO:0000313" key="1">
    <source>
        <dbReference type="EMBL" id="SEL55386.1"/>
    </source>
</evidence>
<protein>
    <submittedName>
        <fullName evidence="1">PRTase ComF-like</fullName>
    </submittedName>
</protein>
<accession>A0A1H7R526</accession>
<name>A0A1H7R526_9BACT</name>